<keyword evidence="1" id="KW-0812">Transmembrane</keyword>
<dbReference type="EMBL" id="BMFC01000006">
    <property type="protein sequence ID" value="GGC08394.1"/>
    <property type="molecule type" value="Genomic_DNA"/>
</dbReference>
<feature type="transmembrane region" description="Helical" evidence="1">
    <location>
        <begin position="31"/>
        <end position="48"/>
    </location>
</feature>
<protein>
    <recommendedName>
        <fullName evidence="4">DUF2484 family protein</fullName>
    </recommendedName>
</protein>
<keyword evidence="1" id="KW-0472">Membrane</keyword>
<reference evidence="3" key="1">
    <citation type="journal article" date="2019" name="Int. J. Syst. Evol. Microbiol.">
        <title>The Global Catalogue of Microorganisms (GCM) 10K type strain sequencing project: providing services to taxonomists for standard genome sequencing and annotation.</title>
        <authorList>
            <consortium name="The Broad Institute Genomics Platform"/>
            <consortium name="The Broad Institute Genome Sequencing Center for Infectious Disease"/>
            <person name="Wu L."/>
            <person name="Ma J."/>
        </authorList>
    </citation>
    <scope>NUCLEOTIDE SEQUENCE [LARGE SCALE GENOMIC DNA]</scope>
    <source>
        <strain evidence="3">CGMCC 1.12478</strain>
    </source>
</reference>
<comment type="caution">
    <text evidence="2">The sequence shown here is derived from an EMBL/GenBank/DDBJ whole genome shotgun (WGS) entry which is preliminary data.</text>
</comment>
<dbReference type="RefSeq" id="WP_308420437.1">
    <property type="nucleotide sequence ID" value="NZ_BMFC01000006.1"/>
</dbReference>
<feature type="transmembrane region" description="Helical" evidence="1">
    <location>
        <begin position="54"/>
        <end position="74"/>
    </location>
</feature>
<organism evidence="2 3">
    <name type="scientific">Marivita lacus</name>
    <dbReference type="NCBI Taxonomy" id="1323742"/>
    <lineage>
        <taxon>Bacteria</taxon>
        <taxon>Pseudomonadati</taxon>
        <taxon>Pseudomonadota</taxon>
        <taxon>Alphaproteobacteria</taxon>
        <taxon>Rhodobacterales</taxon>
        <taxon>Roseobacteraceae</taxon>
        <taxon>Marivita</taxon>
    </lineage>
</organism>
<dbReference type="Proteomes" id="UP000645462">
    <property type="component" value="Unassembled WGS sequence"/>
</dbReference>
<dbReference type="Pfam" id="PF10658">
    <property type="entry name" value="DUF2484"/>
    <property type="match status" value="1"/>
</dbReference>
<dbReference type="InterPro" id="IPR018919">
    <property type="entry name" value="DUF2484"/>
</dbReference>
<evidence type="ECO:0000256" key="1">
    <source>
        <dbReference type="SAM" id="Phobius"/>
    </source>
</evidence>
<keyword evidence="3" id="KW-1185">Reference proteome</keyword>
<keyword evidence="1" id="KW-1133">Transmembrane helix</keyword>
<sequence length="86" mass="9849">MMSYSLSAACCWIILAAILAAIPSKDNHWRRAYLLMAVGAPILVWVYLSDGLYWGLAFTVAVISVFRWPLRYLVAWIVRTVTRRTE</sequence>
<gene>
    <name evidence="2" type="ORF">GCM10011363_26410</name>
</gene>
<accession>A0ABQ1KUY1</accession>
<evidence type="ECO:0000313" key="2">
    <source>
        <dbReference type="EMBL" id="GGC08394.1"/>
    </source>
</evidence>
<proteinExistence type="predicted"/>
<name>A0ABQ1KUY1_9RHOB</name>
<evidence type="ECO:0008006" key="4">
    <source>
        <dbReference type="Google" id="ProtNLM"/>
    </source>
</evidence>
<feature type="transmembrane region" description="Helical" evidence="1">
    <location>
        <begin position="6"/>
        <end position="24"/>
    </location>
</feature>
<evidence type="ECO:0000313" key="3">
    <source>
        <dbReference type="Proteomes" id="UP000645462"/>
    </source>
</evidence>